<proteinExistence type="predicted"/>
<reference evidence="1 2" key="1">
    <citation type="submission" date="2018-05" db="EMBL/GenBank/DDBJ databases">
        <title>Draft genome sequence of Scytalidium lignicola DSM 105466, a ubiquitous saprotrophic fungus.</title>
        <authorList>
            <person name="Buettner E."/>
            <person name="Gebauer A.M."/>
            <person name="Hofrichter M."/>
            <person name="Liers C."/>
            <person name="Kellner H."/>
        </authorList>
    </citation>
    <scope>NUCLEOTIDE SEQUENCE [LARGE SCALE GENOMIC DNA]</scope>
    <source>
        <strain evidence="1 2">DSM 105466</strain>
    </source>
</reference>
<name>A0A3E2HLQ0_SCYLI</name>
<dbReference type="Proteomes" id="UP000258309">
    <property type="component" value="Unassembled WGS sequence"/>
</dbReference>
<comment type="caution">
    <text evidence="1">The sequence shown here is derived from an EMBL/GenBank/DDBJ whole genome shotgun (WGS) entry which is preliminary data.</text>
</comment>
<evidence type="ECO:0000313" key="1">
    <source>
        <dbReference type="EMBL" id="RFU34285.1"/>
    </source>
</evidence>
<sequence>MSDQEDQILTPRLSPAEATLLRNEFFDDLDLHIQATKKATVRLEKLQEQARNGNSVPLTEKTGHTIVYLNGKTHILKPVYIVPVSPQDLLDEALYSDVQAALFTFSKVESHKLSIYMSHSLIRFMRCQTCSLSQAYGALIYTRFNYEAAVKYFPRGMHSSNID</sequence>
<dbReference type="AlphaFoldDB" id="A0A3E2HLQ0"/>
<gene>
    <name evidence="1" type="ORF">B7463_g2099</name>
</gene>
<accession>A0A3E2HLQ0</accession>
<feature type="non-terminal residue" evidence="1">
    <location>
        <position position="163"/>
    </location>
</feature>
<keyword evidence="2" id="KW-1185">Reference proteome</keyword>
<feature type="non-terminal residue" evidence="1">
    <location>
        <position position="1"/>
    </location>
</feature>
<evidence type="ECO:0000313" key="2">
    <source>
        <dbReference type="Proteomes" id="UP000258309"/>
    </source>
</evidence>
<organism evidence="1 2">
    <name type="scientific">Scytalidium lignicola</name>
    <name type="common">Hyphomycete</name>
    <dbReference type="NCBI Taxonomy" id="5539"/>
    <lineage>
        <taxon>Eukaryota</taxon>
        <taxon>Fungi</taxon>
        <taxon>Dikarya</taxon>
        <taxon>Ascomycota</taxon>
        <taxon>Pezizomycotina</taxon>
        <taxon>Leotiomycetes</taxon>
        <taxon>Leotiomycetes incertae sedis</taxon>
        <taxon>Scytalidium</taxon>
    </lineage>
</organism>
<protein>
    <submittedName>
        <fullName evidence="1">Uncharacterized protein</fullName>
    </submittedName>
</protein>
<dbReference type="EMBL" id="NCSJ02000023">
    <property type="protein sequence ID" value="RFU34285.1"/>
    <property type="molecule type" value="Genomic_DNA"/>
</dbReference>